<dbReference type="OMA" id="FRLHIVA"/>
<proteinExistence type="predicted"/>
<protein>
    <submittedName>
        <fullName evidence="2">Uncharacterized protein</fullName>
    </submittedName>
</protein>
<dbReference type="Ensembl" id="ENSSAUT00010000288.1">
    <property type="protein sequence ID" value="ENSSAUP00010000275.1"/>
    <property type="gene ID" value="ENSSAUG00010000142.1"/>
</dbReference>
<accession>A0A671TGA7</accession>
<keyword evidence="3" id="KW-1185">Reference proteome</keyword>
<feature type="region of interest" description="Disordered" evidence="1">
    <location>
        <begin position="159"/>
        <end position="184"/>
    </location>
</feature>
<feature type="compositionally biased region" description="Polar residues" evidence="1">
    <location>
        <begin position="161"/>
        <end position="170"/>
    </location>
</feature>
<evidence type="ECO:0000313" key="2">
    <source>
        <dbReference type="Ensembl" id="ENSSAUP00010000275.1"/>
    </source>
</evidence>
<reference evidence="2" key="2">
    <citation type="submission" date="2025-08" db="UniProtKB">
        <authorList>
            <consortium name="Ensembl"/>
        </authorList>
    </citation>
    <scope>IDENTIFICATION</scope>
</reference>
<sequence length="184" mass="19445">PNCCSSGIWILRIPDQVWPQSSDPAGQVVGGDGIRSLGGVQRLLQPLLERQQGLGVGPQLVDVPLQLRLPVVDLLQPLSQETCSVGLVLQSVRLGVLVQNLGLSLDAPGRLAVRTGLLEDAVVVVEPLGRAVFSGAVPGGEVAWGSVSSPRTLWHACRPGESNQRSSNNKKLALPLSHSRPQVL</sequence>
<evidence type="ECO:0000256" key="1">
    <source>
        <dbReference type="SAM" id="MobiDB-lite"/>
    </source>
</evidence>
<organism evidence="2 3">
    <name type="scientific">Sparus aurata</name>
    <name type="common">Gilthead sea bream</name>
    <dbReference type="NCBI Taxonomy" id="8175"/>
    <lineage>
        <taxon>Eukaryota</taxon>
        <taxon>Metazoa</taxon>
        <taxon>Chordata</taxon>
        <taxon>Craniata</taxon>
        <taxon>Vertebrata</taxon>
        <taxon>Euteleostomi</taxon>
        <taxon>Actinopterygii</taxon>
        <taxon>Neopterygii</taxon>
        <taxon>Teleostei</taxon>
        <taxon>Neoteleostei</taxon>
        <taxon>Acanthomorphata</taxon>
        <taxon>Eupercaria</taxon>
        <taxon>Spariformes</taxon>
        <taxon>Sparidae</taxon>
        <taxon>Sparus</taxon>
    </lineage>
</organism>
<dbReference type="AlphaFoldDB" id="A0A671TGA7"/>
<dbReference type="Proteomes" id="UP000472265">
    <property type="component" value="Chromosome 1"/>
</dbReference>
<reference evidence="2" key="3">
    <citation type="submission" date="2025-09" db="UniProtKB">
        <authorList>
            <consortium name="Ensembl"/>
        </authorList>
    </citation>
    <scope>IDENTIFICATION</scope>
</reference>
<name>A0A671TGA7_SPAAU</name>
<evidence type="ECO:0000313" key="3">
    <source>
        <dbReference type="Proteomes" id="UP000472265"/>
    </source>
</evidence>
<dbReference type="InParanoid" id="A0A671TGA7"/>
<reference evidence="2" key="1">
    <citation type="submission" date="2021-04" db="EMBL/GenBank/DDBJ databases">
        <authorList>
            <consortium name="Wellcome Sanger Institute Data Sharing"/>
        </authorList>
    </citation>
    <scope>NUCLEOTIDE SEQUENCE [LARGE SCALE GENOMIC DNA]</scope>
</reference>
<dbReference type="GeneTree" id="ENSGT00940000176048"/>